<dbReference type="Proteomes" id="UP000054359">
    <property type="component" value="Unassembled WGS sequence"/>
</dbReference>
<proteinExistence type="predicted"/>
<dbReference type="EMBL" id="KK112874">
    <property type="protein sequence ID" value="KFM58737.1"/>
    <property type="molecule type" value="Genomic_DNA"/>
</dbReference>
<keyword evidence="2" id="KW-1185">Reference proteome</keyword>
<organism evidence="1 2">
    <name type="scientific">Stegodyphus mimosarum</name>
    <name type="common">African social velvet spider</name>
    <dbReference type="NCBI Taxonomy" id="407821"/>
    <lineage>
        <taxon>Eukaryota</taxon>
        <taxon>Metazoa</taxon>
        <taxon>Ecdysozoa</taxon>
        <taxon>Arthropoda</taxon>
        <taxon>Chelicerata</taxon>
        <taxon>Arachnida</taxon>
        <taxon>Araneae</taxon>
        <taxon>Araneomorphae</taxon>
        <taxon>Entelegynae</taxon>
        <taxon>Eresoidea</taxon>
        <taxon>Eresidae</taxon>
        <taxon>Stegodyphus</taxon>
    </lineage>
</organism>
<dbReference type="AlphaFoldDB" id="A0A087T0U8"/>
<protein>
    <submittedName>
        <fullName evidence="1">Uncharacterized protein</fullName>
    </submittedName>
</protein>
<sequence length="44" mass="5313">MCSSFHLEEYHQDYLQFLDLMRSSHILLKFQMLGTEHNNVIQNT</sequence>
<accession>A0A087T0U8</accession>
<reference evidence="1 2" key="1">
    <citation type="submission" date="2013-11" db="EMBL/GenBank/DDBJ databases">
        <title>Genome sequencing of Stegodyphus mimosarum.</title>
        <authorList>
            <person name="Bechsgaard J."/>
        </authorList>
    </citation>
    <scope>NUCLEOTIDE SEQUENCE [LARGE SCALE GENOMIC DNA]</scope>
</reference>
<gene>
    <name evidence="1" type="ORF">X975_16529</name>
</gene>
<feature type="non-terminal residue" evidence="1">
    <location>
        <position position="44"/>
    </location>
</feature>
<evidence type="ECO:0000313" key="2">
    <source>
        <dbReference type="Proteomes" id="UP000054359"/>
    </source>
</evidence>
<evidence type="ECO:0000313" key="1">
    <source>
        <dbReference type="EMBL" id="KFM58737.1"/>
    </source>
</evidence>
<name>A0A087T0U8_STEMI</name>